<dbReference type="Gene3D" id="2.60.40.1890">
    <property type="entry name" value="PCu(A)C copper chaperone"/>
    <property type="match status" value="1"/>
</dbReference>
<gene>
    <name evidence="2" type="ORF">Maes01_02373</name>
</gene>
<name>A0ABP9WRG8_9GAMM</name>
<sequence>MMTAIRKALLFTLLLMSLCAGAARVAMAAESGVSSTLAVSGYVRETLPGLSTSAAYLELANRAAAGRQLVLVEVSAMGIDNARASLHITEVRDGISRMRPLAQLAIAAGQTVQMSPGGLHVMLEGVQLRAGDMLSLRLRFASGETREVRLPVRSLQGQKSHHHHSHG</sequence>
<dbReference type="Proteomes" id="UP001408594">
    <property type="component" value="Unassembled WGS sequence"/>
</dbReference>
<dbReference type="EMBL" id="BAABRT010000020">
    <property type="protein sequence ID" value="GAA5525800.1"/>
    <property type="molecule type" value="Genomic_DNA"/>
</dbReference>
<proteinExistence type="predicted"/>
<dbReference type="InterPro" id="IPR058248">
    <property type="entry name" value="Lxx211020-like"/>
</dbReference>
<protein>
    <recommendedName>
        <fullName evidence="4">Copper chaperone PCu(A)C</fullName>
    </recommendedName>
</protein>
<evidence type="ECO:0008006" key="4">
    <source>
        <dbReference type="Google" id="ProtNLM"/>
    </source>
</evidence>
<reference evidence="2 3" key="1">
    <citation type="submission" date="2024-02" db="EMBL/GenBank/DDBJ databases">
        <title>Microbulbifer aestuariivivens NBRC 112533.</title>
        <authorList>
            <person name="Ichikawa N."/>
            <person name="Katano-Makiyama Y."/>
            <person name="Hidaka K."/>
        </authorList>
    </citation>
    <scope>NUCLEOTIDE SEQUENCE [LARGE SCALE GENOMIC DNA]</scope>
    <source>
        <strain evidence="2 3">NBRC 112533</strain>
    </source>
</reference>
<dbReference type="Pfam" id="PF04314">
    <property type="entry name" value="PCuAC"/>
    <property type="match status" value="1"/>
</dbReference>
<dbReference type="InterPro" id="IPR036182">
    <property type="entry name" value="PCuAC_sf"/>
</dbReference>
<comment type="caution">
    <text evidence="2">The sequence shown here is derived from an EMBL/GenBank/DDBJ whole genome shotgun (WGS) entry which is preliminary data.</text>
</comment>
<dbReference type="InterPro" id="IPR007410">
    <property type="entry name" value="LpqE-like"/>
</dbReference>
<evidence type="ECO:0000313" key="3">
    <source>
        <dbReference type="Proteomes" id="UP001408594"/>
    </source>
</evidence>
<organism evidence="2 3">
    <name type="scientific">Microbulbifer aestuariivivens</name>
    <dbReference type="NCBI Taxonomy" id="1908308"/>
    <lineage>
        <taxon>Bacteria</taxon>
        <taxon>Pseudomonadati</taxon>
        <taxon>Pseudomonadota</taxon>
        <taxon>Gammaproteobacteria</taxon>
        <taxon>Cellvibrionales</taxon>
        <taxon>Microbulbiferaceae</taxon>
        <taxon>Microbulbifer</taxon>
    </lineage>
</organism>
<dbReference type="PANTHER" id="PTHR36302">
    <property type="entry name" value="BLR7088 PROTEIN"/>
    <property type="match status" value="1"/>
</dbReference>
<accession>A0ABP9WRG8</accession>
<feature type="chain" id="PRO_5047323570" description="Copper chaperone PCu(A)C" evidence="1">
    <location>
        <begin position="23"/>
        <end position="167"/>
    </location>
</feature>
<evidence type="ECO:0000256" key="1">
    <source>
        <dbReference type="SAM" id="SignalP"/>
    </source>
</evidence>
<feature type="signal peptide" evidence="1">
    <location>
        <begin position="1"/>
        <end position="22"/>
    </location>
</feature>
<dbReference type="PANTHER" id="PTHR36302:SF1">
    <property type="entry name" value="COPPER CHAPERONE PCU(A)C"/>
    <property type="match status" value="1"/>
</dbReference>
<keyword evidence="3" id="KW-1185">Reference proteome</keyword>
<dbReference type="SUPFAM" id="SSF110087">
    <property type="entry name" value="DR1885-like metal-binding protein"/>
    <property type="match status" value="1"/>
</dbReference>
<evidence type="ECO:0000313" key="2">
    <source>
        <dbReference type="EMBL" id="GAA5525800.1"/>
    </source>
</evidence>
<dbReference type="RefSeq" id="WP_345551771.1">
    <property type="nucleotide sequence ID" value="NZ_BAABRT010000020.1"/>
</dbReference>
<keyword evidence="1" id="KW-0732">Signal</keyword>